<dbReference type="SUPFAM" id="SSF54495">
    <property type="entry name" value="UBC-like"/>
    <property type="match status" value="2"/>
</dbReference>
<reference evidence="3" key="1">
    <citation type="submission" date="2023-10" db="EMBL/GenBank/DDBJ databases">
        <title>Genome assemblies of two species of porcelain crab, Petrolisthes cinctipes and Petrolisthes manimaculis (Anomura: Porcellanidae).</title>
        <authorList>
            <person name="Angst P."/>
        </authorList>
    </citation>
    <scope>NUCLEOTIDE SEQUENCE</scope>
    <source>
        <strain evidence="3">PB745_01</strain>
        <tissue evidence="3">Gill</tissue>
    </source>
</reference>
<dbReference type="Gene3D" id="3.10.110.10">
    <property type="entry name" value="Ubiquitin Conjugating Enzyme"/>
    <property type="match status" value="2"/>
</dbReference>
<dbReference type="AlphaFoldDB" id="A0AAE1EWQ9"/>
<feature type="compositionally biased region" description="Pro residues" evidence="1">
    <location>
        <begin position="102"/>
        <end position="122"/>
    </location>
</feature>
<evidence type="ECO:0000313" key="3">
    <source>
        <dbReference type="EMBL" id="KAK3862917.1"/>
    </source>
</evidence>
<feature type="region of interest" description="Disordered" evidence="1">
    <location>
        <begin position="96"/>
        <end position="212"/>
    </location>
</feature>
<dbReference type="Proteomes" id="UP001286313">
    <property type="component" value="Unassembled WGS sequence"/>
</dbReference>
<dbReference type="PROSITE" id="PS50127">
    <property type="entry name" value="UBC_2"/>
    <property type="match status" value="1"/>
</dbReference>
<gene>
    <name evidence="3" type="ORF">Pcinc_031255</name>
</gene>
<keyword evidence="4" id="KW-1185">Reference proteome</keyword>
<evidence type="ECO:0000259" key="2">
    <source>
        <dbReference type="PROSITE" id="PS50127"/>
    </source>
</evidence>
<accession>A0AAE1EWQ9</accession>
<feature type="compositionally biased region" description="Pro residues" evidence="1">
    <location>
        <begin position="143"/>
        <end position="212"/>
    </location>
</feature>
<feature type="domain" description="UBC core" evidence="2">
    <location>
        <begin position="9"/>
        <end position="173"/>
    </location>
</feature>
<sequence length="308" mass="33841">MAAPNTVVPRNFRLLEELEAGQKGVGGDGTISWGLEDDSDMTLTSWTGMIIGPPRTNYENRMYSLKVECGNKYPDEPPSIRFISRINMQGVNSQTGMLPSQLLPPLPPQLPSQLLPPLPPQLPSQLLSLPPLPPQLPSQLLSPLPPQLPSQLLPPLPPQLPSQLLPLPPQLPSQLLPPLPPQLPSQLLPPLPPQLPSQLLPLPPQLPSQPPPSLLQPFSIATTTTNLTAIPHMTTIPSTTTTTTTITTTIVYTIDLILPPPQVDRRHVSVLGRWQRNYTIKTVLQELRRLMTQKENMKLTQPPEGSSY</sequence>
<dbReference type="InterPro" id="IPR000608">
    <property type="entry name" value="UBC"/>
</dbReference>
<dbReference type="CDD" id="cd23807">
    <property type="entry name" value="UEV_UBE2V"/>
    <property type="match status" value="1"/>
</dbReference>
<organism evidence="3 4">
    <name type="scientific">Petrolisthes cinctipes</name>
    <name type="common">Flat porcelain crab</name>
    <dbReference type="NCBI Taxonomy" id="88211"/>
    <lineage>
        <taxon>Eukaryota</taxon>
        <taxon>Metazoa</taxon>
        <taxon>Ecdysozoa</taxon>
        <taxon>Arthropoda</taxon>
        <taxon>Crustacea</taxon>
        <taxon>Multicrustacea</taxon>
        <taxon>Malacostraca</taxon>
        <taxon>Eumalacostraca</taxon>
        <taxon>Eucarida</taxon>
        <taxon>Decapoda</taxon>
        <taxon>Pleocyemata</taxon>
        <taxon>Anomura</taxon>
        <taxon>Galatheoidea</taxon>
        <taxon>Porcellanidae</taxon>
        <taxon>Petrolisthes</taxon>
    </lineage>
</organism>
<protein>
    <recommendedName>
        <fullName evidence="2">UBC core domain-containing protein</fullName>
    </recommendedName>
</protein>
<dbReference type="Pfam" id="PF00179">
    <property type="entry name" value="UQ_con"/>
    <property type="match status" value="1"/>
</dbReference>
<dbReference type="InterPro" id="IPR016135">
    <property type="entry name" value="UBQ-conjugating_enzyme/RWD"/>
</dbReference>
<dbReference type="PANTHER" id="PTHR24068">
    <property type="entry name" value="UBIQUITIN-CONJUGATING ENZYME E2"/>
    <property type="match status" value="1"/>
</dbReference>
<evidence type="ECO:0000256" key="1">
    <source>
        <dbReference type="SAM" id="MobiDB-lite"/>
    </source>
</evidence>
<name>A0AAE1EWQ9_PETCI</name>
<comment type="caution">
    <text evidence="3">The sequence shown here is derived from an EMBL/GenBank/DDBJ whole genome shotgun (WGS) entry which is preliminary data.</text>
</comment>
<dbReference type="EMBL" id="JAWQEG010004127">
    <property type="protein sequence ID" value="KAK3862917.1"/>
    <property type="molecule type" value="Genomic_DNA"/>
</dbReference>
<proteinExistence type="predicted"/>
<evidence type="ECO:0000313" key="4">
    <source>
        <dbReference type="Proteomes" id="UP001286313"/>
    </source>
</evidence>